<dbReference type="InterPro" id="IPR002053">
    <property type="entry name" value="Glyco_hydro_25"/>
</dbReference>
<dbReference type="PROSITE" id="PS51904">
    <property type="entry name" value="GLYCOSYL_HYDROL_F25_2"/>
    <property type="match status" value="1"/>
</dbReference>
<reference evidence="4 5" key="1">
    <citation type="submission" date="2020-08" db="EMBL/GenBank/DDBJ databases">
        <title>Genomic Encyclopedia of Type Strains, Phase IV (KMG-IV): sequencing the most valuable type-strain genomes for metagenomic binning, comparative biology and taxonomic classification.</title>
        <authorList>
            <person name="Goeker M."/>
        </authorList>
    </citation>
    <scope>NUCLEOTIDE SEQUENCE [LARGE SCALE GENOMIC DNA]</scope>
    <source>
        <strain evidence="4 5">DSM 23240</strain>
    </source>
</reference>
<dbReference type="PANTHER" id="PTHR34135">
    <property type="entry name" value="LYSOZYME"/>
    <property type="match status" value="1"/>
</dbReference>
<sequence>MTVSTNLNGIDVSHYQGLIDWSIVKSNSIGFAFAKATQGSNIVDPCFSTNWANMKAVGLLRGAYHFFDSSCDSHAQAQNFLTTVGSLDAEDLPPVLDIEEFLGAYGNTDLPTNVQTWLDVVEQGLGRKPMIYTGTSFWNQYMNNQFGDYPLWIAEYEVA</sequence>
<dbReference type="AlphaFoldDB" id="A0A840S0H7"/>
<dbReference type="RefSeq" id="WP_168057481.1">
    <property type="nucleotide sequence ID" value="NZ_JAAOZT010000028.1"/>
</dbReference>
<dbReference type="Pfam" id="PF01183">
    <property type="entry name" value="Glyco_hydro_25"/>
    <property type="match status" value="1"/>
</dbReference>
<evidence type="ECO:0000256" key="1">
    <source>
        <dbReference type="ARBA" id="ARBA00010646"/>
    </source>
</evidence>
<dbReference type="GO" id="GO:0009253">
    <property type="term" value="P:peptidoglycan catabolic process"/>
    <property type="evidence" value="ECO:0007669"/>
    <property type="project" value="InterPro"/>
</dbReference>
<dbReference type="SUPFAM" id="SSF51445">
    <property type="entry name" value="(Trans)glycosidases"/>
    <property type="match status" value="1"/>
</dbReference>
<dbReference type="GO" id="GO:0003796">
    <property type="term" value="F:lysozyme activity"/>
    <property type="evidence" value="ECO:0007669"/>
    <property type="project" value="InterPro"/>
</dbReference>
<proteinExistence type="inferred from homology"/>
<dbReference type="GO" id="GO:0016052">
    <property type="term" value="P:carbohydrate catabolic process"/>
    <property type="evidence" value="ECO:0007669"/>
    <property type="project" value="TreeGrafter"/>
</dbReference>
<evidence type="ECO:0000256" key="3">
    <source>
        <dbReference type="ARBA" id="ARBA00023295"/>
    </source>
</evidence>
<evidence type="ECO:0000313" key="4">
    <source>
        <dbReference type="EMBL" id="MBB5202586.1"/>
    </source>
</evidence>
<evidence type="ECO:0000313" key="5">
    <source>
        <dbReference type="Proteomes" id="UP000571084"/>
    </source>
</evidence>
<dbReference type="GO" id="GO:0016998">
    <property type="term" value="P:cell wall macromolecule catabolic process"/>
    <property type="evidence" value="ECO:0007669"/>
    <property type="project" value="InterPro"/>
</dbReference>
<evidence type="ECO:0000256" key="2">
    <source>
        <dbReference type="ARBA" id="ARBA00022801"/>
    </source>
</evidence>
<keyword evidence="5" id="KW-1185">Reference proteome</keyword>
<dbReference type="Proteomes" id="UP000571084">
    <property type="component" value="Unassembled WGS sequence"/>
</dbReference>
<organism evidence="4 5">
    <name type="scientific">Glaciimonas immobilis</name>
    <dbReference type="NCBI Taxonomy" id="728004"/>
    <lineage>
        <taxon>Bacteria</taxon>
        <taxon>Pseudomonadati</taxon>
        <taxon>Pseudomonadota</taxon>
        <taxon>Betaproteobacteria</taxon>
        <taxon>Burkholderiales</taxon>
        <taxon>Oxalobacteraceae</taxon>
        <taxon>Glaciimonas</taxon>
    </lineage>
</organism>
<gene>
    <name evidence="4" type="ORF">HNR39_004454</name>
</gene>
<comment type="similarity">
    <text evidence="1">Belongs to the glycosyl hydrolase 25 family.</text>
</comment>
<protein>
    <submittedName>
        <fullName evidence="4">Lysozyme</fullName>
    </submittedName>
</protein>
<comment type="caution">
    <text evidence="4">The sequence shown here is derived from an EMBL/GenBank/DDBJ whole genome shotgun (WGS) entry which is preliminary data.</text>
</comment>
<accession>A0A840S0H7</accession>
<dbReference type="InterPro" id="IPR018077">
    <property type="entry name" value="Glyco_hydro_fam25_subgr"/>
</dbReference>
<dbReference type="Gene3D" id="3.20.20.80">
    <property type="entry name" value="Glycosidases"/>
    <property type="match status" value="1"/>
</dbReference>
<name>A0A840S0H7_9BURK</name>
<dbReference type="InterPro" id="IPR017853">
    <property type="entry name" value="GH"/>
</dbReference>
<dbReference type="PANTHER" id="PTHR34135:SF2">
    <property type="entry name" value="LYSOZYME"/>
    <property type="match status" value="1"/>
</dbReference>
<keyword evidence="3" id="KW-0326">Glycosidase</keyword>
<keyword evidence="2" id="KW-0378">Hydrolase</keyword>
<dbReference type="EMBL" id="JACHHQ010000017">
    <property type="protein sequence ID" value="MBB5202586.1"/>
    <property type="molecule type" value="Genomic_DNA"/>
</dbReference>
<dbReference type="SMART" id="SM00641">
    <property type="entry name" value="Glyco_25"/>
    <property type="match status" value="1"/>
</dbReference>